<evidence type="ECO:0000256" key="10">
    <source>
        <dbReference type="SAM" id="Phobius"/>
    </source>
</evidence>
<comment type="caution">
    <text evidence="12">The sequence shown here is derived from an EMBL/GenBank/DDBJ whole genome shotgun (WGS) entry which is preliminary data.</text>
</comment>
<dbReference type="InterPro" id="IPR050660">
    <property type="entry name" value="NEK_Ser/Thr_kinase"/>
</dbReference>
<evidence type="ECO:0000259" key="11">
    <source>
        <dbReference type="PROSITE" id="PS50011"/>
    </source>
</evidence>
<keyword evidence="2" id="KW-0723">Serine/threonine-protein kinase</keyword>
<keyword evidence="13" id="KW-1185">Reference proteome</keyword>
<keyword evidence="10" id="KW-0472">Membrane</keyword>
<dbReference type="SUPFAM" id="SSF56112">
    <property type="entry name" value="Protein kinase-like (PK-like)"/>
    <property type="match status" value="1"/>
</dbReference>
<keyword evidence="6" id="KW-0067">ATP-binding</keyword>
<evidence type="ECO:0000256" key="1">
    <source>
        <dbReference type="ARBA" id="ARBA00012513"/>
    </source>
</evidence>
<dbReference type="RefSeq" id="WP_188664453.1">
    <property type="nucleotide sequence ID" value="NZ_BMJI01000001.1"/>
</dbReference>
<comment type="catalytic activity">
    <reaction evidence="8">
        <text>L-seryl-[protein] + ATP = O-phospho-L-seryl-[protein] + ADP + H(+)</text>
        <dbReference type="Rhea" id="RHEA:17989"/>
        <dbReference type="Rhea" id="RHEA-COMP:9863"/>
        <dbReference type="Rhea" id="RHEA-COMP:11604"/>
        <dbReference type="ChEBI" id="CHEBI:15378"/>
        <dbReference type="ChEBI" id="CHEBI:29999"/>
        <dbReference type="ChEBI" id="CHEBI:30616"/>
        <dbReference type="ChEBI" id="CHEBI:83421"/>
        <dbReference type="ChEBI" id="CHEBI:456216"/>
        <dbReference type="EC" id="2.7.11.1"/>
    </reaction>
</comment>
<comment type="catalytic activity">
    <reaction evidence="7">
        <text>L-threonyl-[protein] + ATP = O-phospho-L-threonyl-[protein] + ADP + H(+)</text>
        <dbReference type="Rhea" id="RHEA:46608"/>
        <dbReference type="Rhea" id="RHEA-COMP:11060"/>
        <dbReference type="Rhea" id="RHEA-COMP:11605"/>
        <dbReference type="ChEBI" id="CHEBI:15378"/>
        <dbReference type="ChEBI" id="CHEBI:30013"/>
        <dbReference type="ChEBI" id="CHEBI:30616"/>
        <dbReference type="ChEBI" id="CHEBI:61977"/>
        <dbReference type="ChEBI" id="CHEBI:456216"/>
        <dbReference type="EC" id="2.7.11.1"/>
    </reaction>
</comment>
<evidence type="ECO:0000256" key="6">
    <source>
        <dbReference type="ARBA" id="ARBA00022840"/>
    </source>
</evidence>
<feature type="compositionally biased region" description="Low complexity" evidence="9">
    <location>
        <begin position="365"/>
        <end position="388"/>
    </location>
</feature>
<evidence type="ECO:0000313" key="12">
    <source>
        <dbReference type="EMBL" id="GGC77491.1"/>
    </source>
</evidence>
<evidence type="ECO:0000256" key="3">
    <source>
        <dbReference type="ARBA" id="ARBA00022679"/>
    </source>
</evidence>
<evidence type="ECO:0000256" key="9">
    <source>
        <dbReference type="SAM" id="MobiDB-lite"/>
    </source>
</evidence>
<name>A0ABQ1NLT1_9MICC</name>
<gene>
    <name evidence="12" type="ORF">GCM10011512_00040</name>
</gene>
<dbReference type="CDD" id="cd14014">
    <property type="entry name" value="STKc_PknB_like"/>
    <property type="match status" value="1"/>
</dbReference>
<feature type="compositionally biased region" description="Low complexity" evidence="9">
    <location>
        <begin position="325"/>
        <end position="336"/>
    </location>
</feature>
<feature type="region of interest" description="Disordered" evidence="9">
    <location>
        <begin position="436"/>
        <end position="493"/>
    </location>
</feature>
<dbReference type="EMBL" id="BMJI01000001">
    <property type="protein sequence ID" value="GGC77491.1"/>
    <property type="molecule type" value="Genomic_DNA"/>
</dbReference>
<proteinExistence type="predicted"/>
<protein>
    <recommendedName>
        <fullName evidence="1">non-specific serine/threonine protein kinase</fullName>
        <ecNumber evidence="1">2.7.11.1</ecNumber>
    </recommendedName>
</protein>
<feature type="region of interest" description="Disordered" evidence="9">
    <location>
        <begin position="315"/>
        <end position="396"/>
    </location>
</feature>
<dbReference type="PANTHER" id="PTHR43671">
    <property type="entry name" value="SERINE/THREONINE-PROTEIN KINASE NEK"/>
    <property type="match status" value="1"/>
</dbReference>
<organism evidence="12 13">
    <name type="scientific">Tersicoccus solisilvae</name>
    <dbReference type="NCBI Taxonomy" id="1882339"/>
    <lineage>
        <taxon>Bacteria</taxon>
        <taxon>Bacillati</taxon>
        <taxon>Actinomycetota</taxon>
        <taxon>Actinomycetes</taxon>
        <taxon>Micrococcales</taxon>
        <taxon>Micrococcaceae</taxon>
        <taxon>Tersicoccus</taxon>
    </lineage>
</organism>
<dbReference type="SMART" id="SM00220">
    <property type="entry name" value="S_TKc"/>
    <property type="match status" value="1"/>
</dbReference>
<dbReference type="PROSITE" id="PS50011">
    <property type="entry name" value="PROTEIN_KINASE_DOM"/>
    <property type="match status" value="1"/>
</dbReference>
<evidence type="ECO:0000256" key="2">
    <source>
        <dbReference type="ARBA" id="ARBA00022527"/>
    </source>
</evidence>
<evidence type="ECO:0000313" key="13">
    <source>
        <dbReference type="Proteomes" id="UP000597761"/>
    </source>
</evidence>
<reference evidence="13" key="1">
    <citation type="journal article" date="2019" name="Int. J. Syst. Evol. Microbiol.">
        <title>The Global Catalogue of Microorganisms (GCM) 10K type strain sequencing project: providing services to taxonomists for standard genome sequencing and annotation.</title>
        <authorList>
            <consortium name="The Broad Institute Genomics Platform"/>
            <consortium name="The Broad Institute Genome Sequencing Center for Infectious Disease"/>
            <person name="Wu L."/>
            <person name="Ma J."/>
        </authorList>
    </citation>
    <scope>NUCLEOTIDE SEQUENCE [LARGE SCALE GENOMIC DNA]</scope>
    <source>
        <strain evidence="13">CGMCC 1.15480</strain>
    </source>
</reference>
<feature type="domain" description="Protein kinase" evidence="11">
    <location>
        <begin position="31"/>
        <end position="288"/>
    </location>
</feature>
<keyword evidence="4" id="KW-0547">Nucleotide-binding</keyword>
<keyword evidence="5" id="KW-0418">Kinase</keyword>
<sequence length="527" mass="53833">MRSEWVRFEARSRVQDEPGKAHMGEVIAGRVELVSIIASGATGHVWLGWDRRRHHECAAKVMRQSQSPDLLRFVREQAVTFDHPHLVCPYGWVAEDQSVAILSPLCAGGNLATALADHGAFSPGLVAEVVSQLLDGLASVHRSGWVHRDVKPANVLLEVTGQGTPHVRLGDFGLALHRDEPRLTGTGLVYGTPGYMAPEVFDLADPDPAQDHFAVGALAVALLRPDLRGVQLEEACRRMGDGAAGASGLAPDDDLDVLLPVLAGLLAPDPARRVAAAGEAAGRLAPLRSPGGYLVASGEPFEVFDVVHAEAEDRSGPVAAGRSQVPAVPARPVGVPSIGSATAPSIDSSARASGEEDPSLRETEAVPPTGAAAATNPVTAASTSAGKGATRRAGGRGRRLPVVVPVLVMVVGLALVIGAAVVLLTGGVAGVPGTGSPTTAVATSPPATAAPASPASPTAAPASPTAASSAPARTGRSSTPSPTATPSSSAREGAACSWLEVDLTVRGADGRILTCTAEGQDQVWRSR</sequence>
<accession>A0ABQ1NLT1</accession>
<feature type="transmembrane region" description="Helical" evidence="10">
    <location>
        <begin position="400"/>
        <end position="424"/>
    </location>
</feature>
<dbReference type="InterPro" id="IPR011009">
    <property type="entry name" value="Kinase-like_dom_sf"/>
</dbReference>
<keyword evidence="10" id="KW-1133">Transmembrane helix</keyword>
<dbReference type="EC" id="2.7.11.1" evidence="1"/>
<dbReference type="InterPro" id="IPR000719">
    <property type="entry name" value="Prot_kinase_dom"/>
</dbReference>
<evidence type="ECO:0000256" key="8">
    <source>
        <dbReference type="ARBA" id="ARBA00048679"/>
    </source>
</evidence>
<dbReference type="Pfam" id="PF00069">
    <property type="entry name" value="Pkinase"/>
    <property type="match status" value="1"/>
</dbReference>
<feature type="compositionally biased region" description="Low complexity" evidence="9">
    <location>
        <begin position="436"/>
        <end position="491"/>
    </location>
</feature>
<feature type="compositionally biased region" description="Polar residues" evidence="9">
    <location>
        <begin position="339"/>
        <end position="351"/>
    </location>
</feature>
<keyword evidence="3" id="KW-0808">Transferase</keyword>
<dbReference type="PANTHER" id="PTHR43671:SF98">
    <property type="entry name" value="SERINE_THREONINE-PROTEIN KINASE NEK11"/>
    <property type="match status" value="1"/>
</dbReference>
<evidence type="ECO:0000256" key="4">
    <source>
        <dbReference type="ARBA" id="ARBA00022741"/>
    </source>
</evidence>
<keyword evidence="10" id="KW-0812">Transmembrane</keyword>
<evidence type="ECO:0000256" key="7">
    <source>
        <dbReference type="ARBA" id="ARBA00047899"/>
    </source>
</evidence>
<evidence type="ECO:0000256" key="5">
    <source>
        <dbReference type="ARBA" id="ARBA00022777"/>
    </source>
</evidence>
<dbReference type="Gene3D" id="1.10.510.10">
    <property type="entry name" value="Transferase(Phosphotransferase) domain 1"/>
    <property type="match status" value="1"/>
</dbReference>
<dbReference type="Proteomes" id="UP000597761">
    <property type="component" value="Unassembled WGS sequence"/>
</dbReference>